<comment type="similarity">
    <text evidence="2">Belongs to the AVIT (prokineticin) family.</text>
</comment>
<name>A0A6P5AEV1_BRABE</name>
<protein>
    <submittedName>
        <fullName evidence="10">Toxin MIT1-like isoform X1</fullName>
    </submittedName>
</protein>
<dbReference type="GeneID" id="109483233"/>
<feature type="domain" description="Prokineticin" evidence="8">
    <location>
        <begin position="27"/>
        <end position="106"/>
    </location>
</feature>
<dbReference type="InterPro" id="IPR023569">
    <property type="entry name" value="Prokineticin_domain"/>
</dbReference>
<evidence type="ECO:0000256" key="5">
    <source>
        <dbReference type="ARBA" id="ARBA00023157"/>
    </source>
</evidence>
<evidence type="ECO:0000256" key="7">
    <source>
        <dbReference type="SAM" id="SignalP"/>
    </source>
</evidence>
<evidence type="ECO:0000256" key="4">
    <source>
        <dbReference type="ARBA" id="ARBA00022656"/>
    </source>
</evidence>
<gene>
    <name evidence="10" type="primary">LOC109483233</name>
</gene>
<accession>A0A6P5AEV1</accession>
<feature type="chain" id="PRO_5027551245" evidence="7">
    <location>
        <begin position="26"/>
        <end position="121"/>
    </location>
</feature>
<evidence type="ECO:0000256" key="2">
    <source>
        <dbReference type="ARBA" id="ARBA00006999"/>
    </source>
</evidence>
<dbReference type="Proteomes" id="UP000515135">
    <property type="component" value="Unplaced"/>
</dbReference>
<dbReference type="GO" id="GO:0090729">
    <property type="term" value="F:toxin activity"/>
    <property type="evidence" value="ECO:0007669"/>
    <property type="project" value="UniProtKB-KW"/>
</dbReference>
<dbReference type="InterPro" id="IPR009523">
    <property type="entry name" value="Prokineticin"/>
</dbReference>
<sequence>MPHSGNSRLLVLTVLVIFSLSGVCGLWGLTVTGVCESDRQCIQARGQKSCCAPLGLRDLFSGIPVCKPMGLRGDRCHIAGDYLPYPLDTPRRFWRCPCADGLSCLAPKGSLLGRCNYPRMR</sequence>
<evidence type="ECO:0000256" key="3">
    <source>
        <dbReference type="ARBA" id="ARBA00022525"/>
    </source>
</evidence>
<evidence type="ECO:0000313" key="10">
    <source>
        <dbReference type="RefSeq" id="XP_019641777.1"/>
    </source>
</evidence>
<keyword evidence="5" id="KW-1015">Disulfide bond</keyword>
<keyword evidence="4" id="KW-0800">Toxin</keyword>
<comment type="subcellular location">
    <subcellularLocation>
        <location evidence="1">Secreted</location>
    </subcellularLocation>
</comment>
<dbReference type="AlphaFoldDB" id="A0A6P5AEV1"/>
<dbReference type="GO" id="GO:0005576">
    <property type="term" value="C:extracellular region"/>
    <property type="evidence" value="ECO:0007669"/>
    <property type="project" value="UniProtKB-SubCell"/>
</dbReference>
<dbReference type="PANTHER" id="PTHR18821:SF2">
    <property type="entry name" value="DICKKOPF-RELATED PROTEIN 3-LIKE"/>
    <property type="match status" value="1"/>
</dbReference>
<evidence type="ECO:0000259" key="8">
    <source>
        <dbReference type="Pfam" id="PF06607"/>
    </source>
</evidence>
<feature type="signal peptide" evidence="7">
    <location>
        <begin position="1"/>
        <end position="25"/>
    </location>
</feature>
<dbReference type="KEGG" id="bbel:109483233"/>
<organism evidence="9 10">
    <name type="scientific">Branchiostoma belcheri</name>
    <name type="common">Amphioxus</name>
    <dbReference type="NCBI Taxonomy" id="7741"/>
    <lineage>
        <taxon>Eukaryota</taxon>
        <taxon>Metazoa</taxon>
        <taxon>Chordata</taxon>
        <taxon>Cephalochordata</taxon>
        <taxon>Leptocardii</taxon>
        <taxon>Amphioxiformes</taxon>
        <taxon>Branchiostomatidae</taxon>
        <taxon>Branchiostoma</taxon>
    </lineage>
</organism>
<evidence type="ECO:0000313" key="9">
    <source>
        <dbReference type="Proteomes" id="UP000515135"/>
    </source>
</evidence>
<dbReference type="Pfam" id="PF06607">
    <property type="entry name" value="Prokineticin"/>
    <property type="match status" value="1"/>
</dbReference>
<keyword evidence="7" id="KW-0732">Signal</keyword>
<dbReference type="Gene3D" id="2.10.80.10">
    <property type="entry name" value="Lipase, subunit A"/>
    <property type="match status" value="1"/>
</dbReference>
<keyword evidence="6" id="KW-1213">G-protein coupled receptor impairing toxin</keyword>
<evidence type="ECO:0000256" key="6">
    <source>
        <dbReference type="ARBA" id="ARBA00023259"/>
    </source>
</evidence>
<keyword evidence="9" id="KW-1185">Reference proteome</keyword>
<dbReference type="PANTHER" id="PTHR18821">
    <property type="entry name" value="PROKINETICIN"/>
    <property type="match status" value="1"/>
</dbReference>
<keyword evidence="3" id="KW-0964">Secreted</keyword>
<dbReference type="FunFam" id="2.10.80.10:FF:000007">
    <property type="entry name" value="Uncharacterized protein"/>
    <property type="match status" value="1"/>
</dbReference>
<reference evidence="10" key="1">
    <citation type="submission" date="2025-08" db="UniProtKB">
        <authorList>
            <consortium name="RefSeq"/>
        </authorList>
    </citation>
    <scope>IDENTIFICATION</scope>
    <source>
        <tissue evidence="10">Gonad</tissue>
    </source>
</reference>
<dbReference type="OrthoDB" id="9997464at2759"/>
<proteinExistence type="inferred from homology"/>
<dbReference type="RefSeq" id="XP_019641777.1">
    <property type="nucleotide sequence ID" value="XM_019786218.1"/>
</dbReference>
<evidence type="ECO:0000256" key="1">
    <source>
        <dbReference type="ARBA" id="ARBA00004613"/>
    </source>
</evidence>